<evidence type="ECO:0000313" key="10">
    <source>
        <dbReference type="Proteomes" id="UP001583172"/>
    </source>
</evidence>
<dbReference type="EMBL" id="JAZGSY010000200">
    <property type="protein sequence ID" value="KAL1838677.1"/>
    <property type="molecule type" value="Genomic_DNA"/>
</dbReference>
<keyword evidence="7" id="KW-1133">Transmembrane helix</keyword>
<accession>A0ABR3VA69</accession>
<evidence type="ECO:0000256" key="1">
    <source>
        <dbReference type="ARBA" id="ARBA00004294"/>
    </source>
</evidence>
<dbReference type="PANTHER" id="PTHR12289">
    <property type="entry name" value="METAXIN RELATED"/>
    <property type="match status" value="1"/>
</dbReference>
<keyword evidence="6 7" id="KW-0472">Membrane</keyword>
<name>A0ABR3VA69_HUMIN</name>
<comment type="caution">
    <text evidence="9">The sequence shown here is derived from an EMBL/GenBank/DDBJ whole genome shotgun (WGS) entry which is preliminary data.</text>
</comment>
<proteinExistence type="predicted"/>
<evidence type="ECO:0000256" key="7">
    <source>
        <dbReference type="SAM" id="Phobius"/>
    </source>
</evidence>
<dbReference type="Proteomes" id="UP001583172">
    <property type="component" value="Unassembled WGS sequence"/>
</dbReference>
<dbReference type="InterPro" id="IPR019564">
    <property type="entry name" value="Sam37/metaxin_N"/>
</dbReference>
<dbReference type="CDD" id="cd03078">
    <property type="entry name" value="GST_N_Metaxin1_like"/>
    <property type="match status" value="1"/>
</dbReference>
<protein>
    <recommendedName>
        <fullName evidence="8">Mitochondrial outer membrane transport complex Sam37/metaxin N-terminal domain-containing protein</fullName>
    </recommendedName>
</protein>
<evidence type="ECO:0000256" key="6">
    <source>
        <dbReference type="ARBA" id="ARBA00023136"/>
    </source>
</evidence>
<reference evidence="9 10" key="1">
    <citation type="journal article" date="2024" name="Commun. Biol.">
        <title>Comparative genomic analysis of thermophilic fungi reveals convergent evolutionary adaptations and gene losses.</title>
        <authorList>
            <person name="Steindorff A.S."/>
            <person name="Aguilar-Pontes M.V."/>
            <person name="Robinson A.J."/>
            <person name="Andreopoulos B."/>
            <person name="LaButti K."/>
            <person name="Kuo A."/>
            <person name="Mondo S."/>
            <person name="Riley R."/>
            <person name="Otillar R."/>
            <person name="Haridas S."/>
            <person name="Lipzen A."/>
            <person name="Grimwood J."/>
            <person name="Schmutz J."/>
            <person name="Clum A."/>
            <person name="Reid I.D."/>
            <person name="Moisan M.C."/>
            <person name="Butler G."/>
            <person name="Nguyen T.T.M."/>
            <person name="Dewar K."/>
            <person name="Conant G."/>
            <person name="Drula E."/>
            <person name="Henrissat B."/>
            <person name="Hansel C."/>
            <person name="Singer S."/>
            <person name="Hutchinson M.I."/>
            <person name="de Vries R.P."/>
            <person name="Natvig D.O."/>
            <person name="Powell A.J."/>
            <person name="Tsang A."/>
            <person name="Grigoriev I.V."/>
        </authorList>
    </citation>
    <scope>NUCLEOTIDE SEQUENCE [LARGE SCALE GENOMIC DNA]</scope>
    <source>
        <strain evidence="9 10">CBS 620.91</strain>
    </source>
</reference>
<comment type="subcellular location">
    <subcellularLocation>
        <location evidence="1">Mitochondrion outer membrane</location>
    </subcellularLocation>
</comment>
<evidence type="ECO:0000256" key="3">
    <source>
        <dbReference type="ARBA" id="ARBA00022787"/>
    </source>
</evidence>
<evidence type="ECO:0000256" key="4">
    <source>
        <dbReference type="ARBA" id="ARBA00022927"/>
    </source>
</evidence>
<feature type="transmembrane region" description="Helical" evidence="7">
    <location>
        <begin position="374"/>
        <end position="395"/>
    </location>
</feature>
<keyword evidence="3" id="KW-1000">Mitochondrion outer membrane</keyword>
<sequence>MVLRLYVWGPAFGLPSLDAECLAAIAYLAQTLSAAEYQLIRSSPSAVPTQHLPTLHDPSTNTWITDYTAITAYLHARRYPSSQPRHHASAPRKLTTVQADRAAYTAFLTAHAAPLLALYLYVSSANYGGATRPAFSSVLPFPLPWTEPPAVRAAMSRRAAHLRLSSLDTDSAAVGETGGKDDSAIPGAAITRKSQTGVAGAMAPEQRSRIRLEALAAEVFNVLSSADWQEGQQPPEARCLAFAYLALMAVPVVPRPWLREILERRYRQLYRFVKDFQAETFPEGVEGLPWSQGDADGAGAVAARFARGVLVQVPGLGTLWRQWWTARKRRELRLETASGGGWLVLIGAGLGMTAVGVGVWFYRTLPPFGAAVQVWRRPVASGFGAAGLLLSGALYGQG</sequence>
<dbReference type="InterPro" id="IPR050931">
    <property type="entry name" value="Mito_Protein_Transport_Metaxin"/>
</dbReference>
<gene>
    <name evidence="9" type="ORF">VTJ49DRAFT_2429</name>
</gene>
<keyword evidence="2" id="KW-0813">Transport</keyword>
<keyword evidence="5" id="KW-0496">Mitochondrion</keyword>
<dbReference type="PANTHER" id="PTHR12289:SF41">
    <property type="entry name" value="FAILED AXON CONNECTIONS-RELATED"/>
    <property type="match status" value="1"/>
</dbReference>
<feature type="domain" description="Mitochondrial outer membrane transport complex Sam37/metaxin N-terminal" evidence="8">
    <location>
        <begin position="21"/>
        <end position="152"/>
    </location>
</feature>
<keyword evidence="4" id="KW-0653">Protein transport</keyword>
<keyword evidence="10" id="KW-1185">Reference proteome</keyword>
<dbReference type="Pfam" id="PF10568">
    <property type="entry name" value="Tom37"/>
    <property type="match status" value="1"/>
</dbReference>
<feature type="transmembrane region" description="Helical" evidence="7">
    <location>
        <begin position="337"/>
        <end position="362"/>
    </location>
</feature>
<keyword evidence="7" id="KW-0812">Transmembrane</keyword>
<evidence type="ECO:0000256" key="5">
    <source>
        <dbReference type="ARBA" id="ARBA00023128"/>
    </source>
</evidence>
<evidence type="ECO:0000256" key="2">
    <source>
        <dbReference type="ARBA" id="ARBA00022448"/>
    </source>
</evidence>
<evidence type="ECO:0000313" key="9">
    <source>
        <dbReference type="EMBL" id="KAL1838677.1"/>
    </source>
</evidence>
<evidence type="ECO:0000259" key="8">
    <source>
        <dbReference type="Pfam" id="PF10568"/>
    </source>
</evidence>
<organism evidence="9 10">
    <name type="scientific">Humicola insolens</name>
    <name type="common">Soft-rot fungus</name>
    <dbReference type="NCBI Taxonomy" id="85995"/>
    <lineage>
        <taxon>Eukaryota</taxon>
        <taxon>Fungi</taxon>
        <taxon>Dikarya</taxon>
        <taxon>Ascomycota</taxon>
        <taxon>Pezizomycotina</taxon>
        <taxon>Sordariomycetes</taxon>
        <taxon>Sordariomycetidae</taxon>
        <taxon>Sordariales</taxon>
        <taxon>Chaetomiaceae</taxon>
        <taxon>Mycothermus</taxon>
    </lineage>
</organism>